<keyword evidence="3 4" id="KW-0660">Purine salvage</keyword>
<comment type="subunit">
    <text evidence="4">Homohexamer. Dimer of a homotrimer.</text>
</comment>
<comment type="similarity">
    <text evidence="4">Belongs to the PNP/MTAP phosphorylase family. MTAP subfamily.</text>
</comment>
<dbReference type="PROSITE" id="PS01240">
    <property type="entry name" value="PNP_MTAP_2"/>
    <property type="match status" value="1"/>
</dbReference>
<evidence type="ECO:0000256" key="4">
    <source>
        <dbReference type="HAMAP-Rule" id="MF_01963"/>
    </source>
</evidence>
<dbReference type="AlphaFoldDB" id="A0A2M8PD73"/>
<dbReference type="PANTHER" id="PTHR42679:SF2">
    <property type="entry name" value="S-METHYL-5'-THIOADENOSINE PHOSPHORYLASE"/>
    <property type="match status" value="1"/>
</dbReference>
<dbReference type="GO" id="GO:0006166">
    <property type="term" value="P:purine ribonucleoside salvage"/>
    <property type="evidence" value="ECO:0007669"/>
    <property type="project" value="UniProtKB-KW"/>
</dbReference>
<dbReference type="Proteomes" id="UP000229681">
    <property type="component" value="Unassembled WGS sequence"/>
</dbReference>
<comment type="pathway">
    <text evidence="4">Amino-acid biosynthesis; L-methionine biosynthesis via salvage pathway; S-methyl-5-thio-alpha-D-ribose 1-phosphate from S-methyl-5'-thioadenosine (phosphorylase route): step 1/1.</text>
</comment>
<keyword evidence="1 4" id="KW-0328">Glycosyltransferase</keyword>
<dbReference type="GO" id="GO:0017061">
    <property type="term" value="F:S-methyl-5-thioadenosine phosphorylase activity"/>
    <property type="evidence" value="ECO:0007669"/>
    <property type="project" value="UniProtKB-UniRule"/>
</dbReference>
<dbReference type="InterPro" id="IPR018099">
    <property type="entry name" value="Purine_phosphorylase-2_CS"/>
</dbReference>
<organism evidence="6 7">
    <name type="scientific">Candidatus Thermofonsia Clade 1 bacterium</name>
    <dbReference type="NCBI Taxonomy" id="2364210"/>
    <lineage>
        <taxon>Bacteria</taxon>
        <taxon>Bacillati</taxon>
        <taxon>Chloroflexota</taxon>
        <taxon>Candidatus Thermofontia</taxon>
        <taxon>Candidatus Thermofonsia Clade 1</taxon>
    </lineage>
</organism>
<keyword evidence="2 4" id="KW-0808">Transferase</keyword>
<dbReference type="Gene3D" id="3.40.50.1580">
    <property type="entry name" value="Nucleoside phosphorylase domain"/>
    <property type="match status" value="1"/>
</dbReference>
<dbReference type="InterPro" id="IPR000845">
    <property type="entry name" value="Nucleoside_phosphorylase_d"/>
</dbReference>
<dbReference type="FunFam" id="3.40.50.1580:FF:000012">
    <property type="entry name" value="Probable 6-oxopurine nucleoside phosphorylase"/>
    <property type="match status" value="1"/>
</dbReference>
<dbReference type="SUPFAM" id="SSF53167">
    <property type="entry name" value="Purine and uridine phosphorylases"/>
    <property type="match status" value="1"/>
</dbReference>
<dbReference type="GO" id="GO:0005829">
    <property type="term" value="C:cytosol"/>
    <property type="evidence" value="ECO:0007669"/>
    <property type="project" value="TreeGrafter"/>
</dbReference>
<feature type="binding site" evidence="4">
    <location>
        <position position="186"/>
    </location>
    <ligand>
        <name>substrate</name>
    </ligand>
</feature>
<protein>
    <recommendedName>
        <fullName evidence="4">S-methyl-5'-thioadenosine phosphorylase</fullName>
        <ecNumber evidence="4">2.4.2.28</ecNumber>
    </recommendedName>
    <alternativeName>
        <fullName evidence="4">5'-methylthioadenosine phosphorylase</fullName>
        <shortName evidence="4">MTA phosphorylase</shortName>
        <shortName evidence="4">MTAP</shortName>
    </alternativeName>
</protein>
<dbReference type="EMBL" id="PGTM01000147">
    <property type="protein sequence ID" value="PJF35501.1"/>
    <property type="molecule type" value="Genomic_DNA"/>
</dbReference>
<feature type="binding site" evidence="4">
    <location>
        <begin position="87"/>
        <end position="88"/>
    </location>
    <ligand>
        <name>phosphate</name>
        <dbReference type="ChEBI" id="CHEBI:43474"/>
    </ligand>
</feature>
<proteinExistence type="inferred from homology"/>
<reference evidence="6 7" key="1">
    <citation type="submission" date="2017-11" db="EMBL/GenBank/DDBJ databases">
        <title>Evolution of Phototrophy in the Chloroflexi Phylum Driven by Horizontal Gene Transfer.</title>
        <authorList>
            <person name="Ward L.M."/>
            <person name="Hemp J."/>
            <person name="Shih P.M."/>
            <person name="Mcglynn S.E."/>
            <person name="Fischer W."/>
        </authorList>
    </citation>
    <scope>NUCLEOTIDE SEQUENCE [LARGE SCALE GENOMIC DNA]</scope>
    <source>
        <strain evidence="6">JP3_13</strain>
    </source>
</reference>
<comment type="catalytic activity">
    <reaction evidence="4">
        <text>S-methyl-5'-thioadenosine + phosphate = 5-(methylsulfanyl)-alpha-D-ribose 1-phosphate + adenine</text>
        <dbReference type="Rhea" id="RHEA:11852"/>
        <dbReference type="ChEBI" id="CHEBI:16708"/>
        <dbReference type="ChEBI" id="CHEBI:17509"/>
        <dbReference type="ChEBI" id="CHEBI:43474"/>
        <dbReference type="ChEBI" id="CHEBI:58533"/>
        <dbReference type="EC" id="2.4.2.28"/>
    </reaction>
</comment>
<feature type="binding site" evidence="4">
    <location>
        <begin position="210"/>
        <end position="212"/>
    </location>
    <ligand>
        <name>substrate</name>
    </ligand>
</feature>
<name>A0A2M8PD73_9CHLR</name>
<evidence type="ECO:0000256" key="1">
    <source>
        <dbReference type="ARBA" id="ARBA00022676"/>
    </source>
</evidence>
<dbReference type="UniPathway" id="UPA00904">
    <property type="reaction ID" value="UER00873"/>
</dbReference>
<feature type="domain" description="Nucleoside phosphorylase" evidence="5">
    <location>
        <begin position="5"/>
        <end position="224"/>
    </location>
</feature>
<gene>
    <name evidence="4 6" type="primary">mtnP</name>
    <name evidence="6" type="ORF">CUN49_10240</name>
</gene>
<dbReference type="EC" id="2.4.2.28" evidence="4"/>
<dbReference type="PANTHER" id="PTHR42679">
    <property type="entry name" value="S-METHYL-5'-THIOADENOSINE PHOSPHORYLASE"/>
    <property type="match status" value="1"/>
</dbReference>
<feature type="binding site" evidence="4">
    <location>
        <position position="187"/>
    </location>
    <ligand>
        <name>phosphate</name>
        <dbReference type="ChEBI" id="CHEBI:43474"/>
    </ligand>
</feature>
<dbReference type="CDD" id="cd09010">
    <property type="entry name" value="MTAP_SsMTAPII_like_MTIP"/>
    <property type="match status" value="1"/>
</dbReference>
<dbReference type="GO" id="GO:0019509">
    <property type="term" value="P:L-methionine salvage from methylthioadenosine"/>
    <property type="evidence" value="ECO:0007669"/>
    <property type="project" value="UniProtKB-UniRule"/>
</dbReference>
<evidence type="ECO:0000256" key="2">
    <source>
        <dbReference type="ARBA" id="ARBA00022679"/>
    </source>
</evidence>
<comment type="caution">
    <text evidence="6">The sequence shown here is derived from an EMBL/GenBank/DDBJ whole genome shotgun (WGS) entry which is preliminary data.</text>
</comment>
<feature type="binding site" evidence="4">
    <location>
        <position position="12"/>
    </location>
    <ligand>
        <name>phosphate</name>
        <dbReference type="ChEBI" id="CHEBI:43474"/>
    </ligand>
</feature>
<evidence type="ECO:0000256" key="3">
    <source>
        <dbReference type="ARBA" id="ARBA00022726"/>
    </source>
</evidence>
<dbReference type="HAMAP" id="MF_01963">
    <property type="entry name" value="MTAP"/>
    <property type="match status" value="1"/>
</dbReference>
<comment type="function">
    <text evidence="4">Catalyzes the reversible phosphorylation of S-methyl-5'-thioadenosine (MTA) to adenine and 5-methylthioribose-1-phosphate. Involved in the breakdown of MTA, a major by-product of polyamine biosynthesis. Responsible for the first step in the methionine salvage pathway after MTA has been generated from S-adenosylmethionine. Has broad substrate specificity with 6-aminopurine nucleosides as preferred substrates.</text>
</comment>
<feature type="binding site" evidence="4">
    <location>
        <begin position="54"/>
        <end position="55"/>
    </location>
    <ligand>
        <name>phosphate</name>
        <dbReference type="ChEBI" id="CHEBI:43474"/>
    </ligand>
</feature>
<feature type="site" description="Important for substrate specificity" evidence="4">
    <location>
        <position position="168"/>
    </location>
</feature>
<evidence type="ECO:0000313" key="6">
    <source>
        <dbReference type="EMBL" id="PJF35501.1"/>
    </source>
</evidence>
<feature type="site" description="Important for substrate specificity" evidence="4">
    <location>
        <position position="223"/>
    </location>
</feature>
<dbReference type="InterPro" id="IPR010044">
    <property type="entry name" value="MTAP"/>
</dbReference>
<dbReference type="Pfam" id="PF01048">
    <property type="entry name" value="PNP_UDP_1"/>
    <property type="match status" value="1"/>
</dbReference>
<evidence type="ECO:0000259" key="5">
    <source>
        <dbReference type="Pfam" id="PF01048"/>
    </source>
</evidence>
<dbReference type="InterPro" id="IPR035994">
    <property type="entry name" value="Nucleoside_phosphorylase_sf"/>
</dbReference>
<sequence>MQTVRYAVIGGSGLYNMPELTDITTLDLETPFGKPSDSITIGNLAGVRVAFLPRHGRGHIYTPSEVPYRANIFALKLLGVTHVISVSACGSLKEELAPGHVVVPDQLYDNTRLDRGRTFFGNGLVAHVSVADPFCPELSRIIAQGTREAGGTVHEGGTFVTVEGPRFSTRAESEVFRRLGFSIIGMTTSPEAFLAREAEMCYAVMAHVTDYDVWHHSAESVSAELVFKQFHANIGLAQRAIRNAIALLAREQPPCAYQDALSSALATARERVTPETLNRLAPLIGKYFSPAAR</sequence>
<evidence type="ECO:0000313" key="7">
    <source>
        <dbReference type="Proteomes" id="UP000229681"/>
    </source>
</evidence>
<accession>A0A2M8PD73</accession>
<dbReference type="NCBIfam" id="TIGR01694">
    <property type="entry name" value="MTAP"/>
    <property type="match status" value="1"/>
</dbReference>